<dbReference type="EMBL" id="ML976661">
    <property type="protein sequence ID" value="KAF1978282.1"/>
    <property type="molecule type" value="Genomic_DNA"/>
</dbReference>
<evidence type="ECO:0000313" key="2">
    <source>
        <dbReference type="Proteomes" id="UP000800036"/>
    </source>
</evidence>
<dbReference type="AlphaFoldDB" id="A0A6A5VRF7"/>
<evidence type="ECO:0000313" key="1">
    <source>
        <dbReference type="EMBL" id="KAF1978282.1"/>
    </source>
</evidence>
<keyword evidence="2" id="KW-1185">Reference proteome</keyword>
<reference evidence="1" key="1">
    <citation type="journal article" date="2020" name="Stud. Mycol.">
        <title>101 Dothideomycetes genomes: a test case for predicting lifestyles and emergence of pathogens.</title>
        <authorList>
            <person name="Haridas S."/>
            <person name="Albert R."/>
            <person name="Binder M."/>
            <person name="Bloem J."/>
            <person name="Labutti K."/>
            <person name="Salamov A."/>
            <person name="Andreopoulos B."/>
            <person name="Baker S."/>
            <person name="Barry K."/>
            <person name="Bills G."/>
            <person name="Bluhm B."/>
            <person name="Cannon C."/>
            <person name="Castanera R."/>
            <person name="Culley D."/>
            <person name="Daum C."/>
            <person name="Ezra D."/>
            <person name="Gonzalez J."/>
            <person name="Henrissat B."/>
            <person name="Kuo A."/>
            <person name="Liang C."/>
            <person name="Lipzen A."/>
            <person name="Lutzoni F."/>
            <person name="Magnuson J."/>
            <person name="Mondo S."/>
            <person name="Nolan M."/>
            <person name="Ohm R."/>
            <person name="Pangilinan J."/>
            <person name="Park H.-J."/>
            <person name="Ramirez L."/>
            <person name="Alfaro M."/>
            <person name="Sun H."/>
            <person name="Tritt A."/>
            <person name="Yoshinaga Y."/>
            <person name="Zwiers L.-H."/>
            <person name="Turgeon B."/>
            <person name="Goodwin S."/>
            <person name="Spatafora J."/>
            <person name="Crous P."/>
            <person name="Grigoriev I."/>
        </authorList>
    </citation>
    <scope>NUCLEOTIDE SEQUENCE</scope>
    <source>
        <strain evidence="1">CBS 107.79</strain>
    </source>
</reference>
<organism evidence="1 2">
    <name type="scientific">Bimuria novae-zelandiae CBS 107.79</name>
    <dbReference type="NCBI Taxonomy" id="1447943"/>
    <lineage>
        <taxon>Eukaryota</taxon>
        <taxon>Fungi</taxon>
        <taxon>Dikarya</taxon>
        <taxon>Ascomycota</taxon>
        <taxon>Pezizomycotina</taxon>
        <taxon>Dothideomycetes</taxon>
        <taxon>Pleosporomycetidae</taxon>
        <taxon>Pleosporales</taxon>
        <taxon>Massarineae</taxon>
        <taxon>Didymosphaeriaceae</taxon>
        <taxon>Bimuria</taxon>
    </lineage>
</organism>
<accession>A0A6A5VRF7</accession>
<name>A0A6A5VRF7_9PLEO</name>
<gene>
    <name evidence="1" type="ORF">BU23DRAFT_654853</name>
</gene>
<sequence length="64" mass="7104">MCGLPQSKSKGAPEWTGYVDGGVGKPGLQVRVEAFGNSRVEGDAVRRVQCEWWRDEVRAARLEK</sequence>
<protein>
    <submittedName>
        <fullName evidence="1">Uncharacterized protein</fullName>
    </submittedName>
</protein>
<proteinExistence type="predicted"/>
<dbReference type="Proteomes" id="UP000800036">
    <property type="component" value="Unassembled WGS sequence"/>
</dbReference>